<dbReference type="RefSeq" id="YP_009841257.1">
    <property type="nucleotide sequence ID" value="NC_048730.1"/>
</dbReference>
<organism evidence="1 2">
    <name type="scientific">Streptomyces phage Yaboi</name>
    <dbReference type="NCBI Taxonomy" id="2301621"/>
    <lineage>
        <taxon>Viruses</taxon>
        <taxon>Duplodnaviria</taxon>
        <taxon>Heunggongvirae</taxon>
        <taxon>Uroviricota</taxon>
        <taxon>Caudoviricetes</taxon>
        <taxon>Stanwilliamsviridae</taxon>
        <taxon>Boydwoodruffvirinae</taxon>
        <taxon>Karimacvirus</taxon>
        <taxon>Karimacvirus yaboi</taxon>
        <taxon>Streptomyces virus Yaboi</taxon>
    </lineage>
</organism>
<accession>A0A385UHE9</accession>
<keyword evidence="2" id="KW-1185">Reference proteome</keyword>
<dbReference type="EMBL" id="MH727564">
    <property type="protein sequence ID" value="AYB70958.1"/>
    <property type="molecule type" value="Genomic_DNA"/>
</dbReference>
<proteinExistence type="predicted"/>
<dbReference type="KEGG" id="vg:55611493"/>
<evidence type="ECO:0000313" key="2">
    <source>
        <dbReference type="Proteomes" id="UP000271820"/>
    </source>
</evidence>
<reference evidence="1 2" key="1">
    <citation type="submission" date="2018-08" db="EMBL/GenBank/DDBJ databases">
        <authorList>
            <person name="Hogarty M.P."/>
            <person name="Sinkre R.A."/>
            <person name="Rubiano R."/>
            <person name="Harback M.R."/>
            <person name="Shaffer C.D."/>
            <person name="Weston-Hafer K.A."/>
            <person name="Russell D.A."/>
            <person name="Pope W.H."/>
            <person name="Jacobs-Sera D."/>
            <person name="Hendrix R.W."/>
            <person name="Hatfull G.F."/>
        </authorList>
    </citation>
    <scope>NUCLEOTIDE SEQUENCE [LARGE SCALE GENOMIC DNA]</scope>
</reference>
<gene>
    <name evidence="1" type="primary">132</name>
    <name evidence="1" type="ORF">SEA_YABOI_132</name>
</gene>
<evidence type="ECO:0000313" key="1">
    <source>
        <dbReference type="EMBL" id="AYB70958.1"/>
    </source>
</evidence>
<protein>
    <submittedName>
        <fullName evidence="1">Uncharacterized protein</fullName>
    </submittedName>
</protein>
<dbReference type="Proteomes" id="UP000271820">
    <property type="component" value="Segment"/>
</dbReference>
<dbReference type="GeneID" id="55611493"/>
<name>A0A385UHE9_9CAUD</name>
<sequence length="70" mass="8087">MNYTSRTYRFSGSNKLADEIAYLAVKNHLRVSTRTSTGLLRKNHMFVVFGDTDGLGRFESEMENAKRRIK</sequence>